<dbReference type="SUPFAM" id="SSF46785">
    <property type="entry name" value="Winged helix' DNA-binding domain"/>
    <property type="match status" value="1"/>
</dbReference>
<dbReference type="PANTHER" id="PTHR18964:SF149">
    <property type="entry name" value="BIFUNCTIONAL UDP-N-ACETYLGLUCOSAMINE 2-EPIMERASE_N-ACETYLMANNOSAMINE KINASE"/>
    <property type="match status" value="1"/>
</dbReference>
<dbReference type="SUPFAM" id="SSF53067">
    <property type="entry name" value="Actin-like ATPase domain"/>
    <property type="match status" value="1"/>
</dbReference>
<keyword evidence="3" id="KW-1185">Reference proteome</keyword>
<proteinExistence type="inferred from homology"/>
<dbReference type="EMBL" id="CP071872">
    <property type="protein sequence ID" value="UNM13425.1"/>
    <property type="molecule type" value="Genomic_DNA"/>
</dbReference>
<dbReference type="Pfam" id="PF13412">
    <property type="entry name" value="HTH_24"/>
    <property type="match status" value="1"/>
</dbReference>
<protein>
    <submittedName>
        <fullName evidence="2">ROK family transcriptional regulator</fullName>
    </submittedName>
</protein>
<sequence>MAAPHGAVREDRYVVRDRNRASVFGAIVTKGPIARSEIARLTGLSQATVTKAVAPMIEAGYVAEQEGSSGGPGRPRVPLHICPDRRFAVGVKVTEREAVGVVVDLAGEVRAECRTALDSRAVPDVVARVAELVGQLMGEDASFAQRTFDLGVALGGQVDVDHQVLRTSAMLGWYEVPLARLLEESTGLRTVIENDVNALAVTEQWFGVGVDVPWFAVVTLGAGVGGALVLDGKLIRGARGAAGEVGHVMVEPGGRLCRCGNRGCVETIASDPAILAAIAETGGPDVLDIAAAVELARAGDAAAFLAFMRAGVALGSGIAALANLVNPERIVISGEGLVASDLFMNSLRETFAARTLLPADDFELVTRPLPDEAWARGAAAVALQDIFVGALQPAGAAPTA</sequence>
<gene>
    <name evidence="2" type="ORF">J4032_19780</name>
</gene>
<comment type="similarity">
    <text evidence="1">Belongs to the ROK (NagC/XylR) family.</text>
</comment>
<accession>A0ABY3WP36</accession>
<organism evidence="2 3">
    <name type="scientific">Streptomyces formicae</name>
    <dbReference type="NCBI Taxonomy" id="1616117"/>
    <lineage>
        <taxon>Bacteria</taxon>
        <taxon>Bacillati</taxon>
        <taxon>Actinomycetota</taxon>
        <taxon>Actinomycetes</taxon>
        <taxon>Kitasatosporales</taxon>
        <taxon>Streptomycetaceae</taxon>
        <taxon>Streptomyces</taxon>
    </lineage>
</organism>
<name>A0ABY3WP36_9ACTN</name>
<dbReference type="InterPro" id="IPR049874">
    <property type="entry name" value="ROK_cs"/>
</dbReference>
<dbReference type="RefSeq" id="WP_242332327.1">
    <property type="nucleotide sequence ID" value="NZ_CP071872.1"/>
</dbReference>
<evidence type="ECO:0000313" key="2">
    <source>
        <dbReference type="EMBL" id="UNM13425.1"/>
    </source>
</evidence>
<dbReference type="InterPro" id="IPR000600">
    <property type="entry name" value="ROK"/>
</dbReference>
<reference evidence="2 3" key="1">
    <citation type="submission" date="2021-03" db="EMBL/GenBank/DDBJ databases">
        <title>Complete genome of Streptomyces formicae strain 1H-GS9 (DSM 100524).</title>
        <authorList>
            <person name="Atanasov K.E."/>
            <person name="Altabella T."/>
            <person name="Ferrer A."/>
        </authorList>
    </citation>
    <scope>NUCLEOTIDE SEQUENCE [LARGE SCALE GENOMIC DNA]</scope>
    <source>
        <strain evidence="2 3">1H-GS9</strain>
    </source>
</reference>
<dbReference type="InterPro" id="IPR036388">
    <property type="entry name" value="WH-like_DNA-bd_sf"/>
</dbReference>
<dbReference type="PANTHER" id="PTHR18964">
    <property type="entry name" value="ROK (REPRESSOR, ORF, KINASE) FAMILY"/>
    <property type="match status" value="1"/>
</dbReference>
<dbReference type="PROSITE" id="PS01125">
    <property type="entry name" value="ROK"/>
    <property type="match status" value="1"/>
</dbReference>
<dbReference type="Gene3D" id="1.10.10.10">
    <property type="entry name" value="Winged helix-like DNA-binding domain superfamily/Winged helix DNA-binding domain"/>
    <property type="match status" value="1"/>
</dbReference>
<dbReference type="InterPro" id="IPR043129">
    <property type="entry name" value="ATPase_NBD"/>
</dbReference>
<dbReference type="Proteomes" id="UP000828924">
    <property type="component" value="Chromosome"/>
</dbReference>
<evidence type="ECO:0000313" key="3">
    <source>
        <dbReference type="Proteomes" id="UP000828924"/>
    </source>
</evidence>
<dbReference type="Pfam" id="PF00480">
    <property type="entry name" value="ROK"/>
    <property type="match status" value="1"/>
</dbReference>
<dbReference type="Gene3D" id="3.30.420.40">
    <property type="match status" value="2"/>
</dbReference>
<dbReference type="CDD" id="cd24073">
    <property type="entry name" value="ASKHA_ATPase_ROK_CYANR"/>
    <property type="match status" value="1"/>
</dbReference>
<dbReference type="InterPro" id="IPR036390">
    <property type="entry name" value="WH_DNA-bd_sf"/>
</dbReference>
<evidence type="ECO:0000256" key="1">
    <source>
        <dbReference type="ARBA" id="ARBA00006479"/>
    </source>
</evidence>